<name>A0A4Q0XUQ7_9BACT</name>
<dbReference type="Gene3D" id="3.10.580.10">
    <property type="entry name" value="CBS-domain"/>
    <property type="match status" value="1"/>
</dbReference>
<feature type="transmembrane region" description="Helical" evidence="9">
    <location>
        <begin position="118"/>
        <end position="140"/>
    </location>
</feature>
<keyword evidence="2 8" id="KW-0812">Transmembrane</keyword>
<dbReference type="CDD" id="cd04590">
    <property type="entry name" value="CBS_pair_CorC_HlyC_assoc"/>
    <property type="match status" value="1"/>
</dbReference>
<feature type="domain" description="CNNM transmembrane" evidence="11">
    <location>
        <begin position="1"/>
        <end position="177"/>
    </location>
</feature>
<dbReference type="EMBL" id="PDKN01000003">
    <property type="protein sequence ID" value="RXJ58181.1"/>
    <property type="molecule type" value="Genomic_DNA"/>
</dbReference>
<evidence type="ECO:0000259" key="10">
    <source>
        <dbReference type="PROSITE" id="PS51371"/>
    </source>
</evidence>
<dbReference type="SUPFAM" id="SSF54631">
    <property type="entry name" value="CBS-domain pair"/>
    <property type="match status" value="1"/>
</dbReference>
<comment type="subcellular location">
    <subcellularLocation>
        <location evidence="1">Membrane</location>
        <topology evidence="1">Multi-pass membrane protein</topology>
    </subcellularLocation>
</comment>
<feature type="transmembrane region" description="Helical" evidence="9">
    <location>
        <begin position="87"/>
        <end position="106"/>
    </location>
</feature>
<dbReference type="PROSITE" id="PS51371">
    <property type="entry name" value="CBS"/>
    <property type="match status" value="1"/>
</dbReference>
<evidence type="ECO:0000256" key="6">
    <source>
        <dbReference type="ARBA" id="ARBA00023136"/>
    </source>
</evidence>
<keyword evidence="5 7" id="KW-0129">CBS domain</keyword>
<dbReference type="Pfam" id="PF00571">
    <property type="entry name" value="CBS"/>
    <property type="match status" value="1"/>
</dbReference>
<gene>
    <name evidence="12" type="ORF">CRV04_06645</name>
</gene>
<dbReference type="GO" id="GO:0005886">
    <property type="term" value="C:plasma membrane"/>
    <property type="evidence" value="ECO:0007669"/>
    <property type="project" value="TreeGrafter"/>
</dbReference>
<evidence type="ECO:0000256" key="4">
    <source>
        <dbReference type="ARBA" id="ARBA00022989"/>
    </source>
</evidence>
<dbReference type="InterPro" id="IPR000644">
    <property type="entry name" value="CBS_dom"/>
</dbReference>
<dbReference type="OrthoDB" id="9798188at2"/>
<dbReference type="PANTHER" id="PTHR22777:SF4">
    <property type="entry name" value="UPF0053 PROTEIN SLL1254"/>
    <property type="match status" value="1"/>
</dbReference>
<evidence type="ECO:0000256" key="2">
    <source>
        <dbReference type="ARBA" id="ARBA00022692"/>
    </source>
</evidence>
<comment type="caution">
    <text evidence="12">The sequence shown here is derived from an EMBL/GenBank/DDBJ whole genome shotgun (WGS) entry which is preliminary data.</text>
</comment>
<accession>A0A4Q0XUQ7</accession>
<evidence type="ECO:0000313" key="13">
    <source>
        <dbReference type="Proteomes" id="UP000290657"/>
    </source>
</evidence>
<keyword evidence="6 8" id="KW-0472">Membrane</keyword>
<protein>
    <submittedName>
        <fullName evidence="12">Transporter</fullName>
    </submittedName>
</protein>
<feature type="transmembrane region" description="Helical" evidence="9">
    <location>
        <begin position="6"/>
        <end position="32"/>
    </location>
</feature>
<dbReference type="InterPro" id="IPR002550">
    <property type="entry name" value="CNNM"/>
</dbReference>
<evidence type="ECO:0000259" key="11">
    <source>
        <dbReference type="PROSITE" id="PS51846"/>
    </source>
</evidence>
<dbReference type="Proteomes" id="UP000290657">
    <property type="component" value="Unassembled WGS sequence"/>
</dbReference>
<dbReference type="AlphaFoldDB" id="A0A4Q0XUQ7"/>
<evidence type="ECO:0000256" key="7">
    <source>
        <dbReference type="PROSITE-ProRule" id="PRU00703"/>
    </source>
</evidence>
<evidence type="ECO:0000256" key="8">
    <source>
        <dbReference type="PROSITE-ProRule" id="PRU01193"/>
    </source>
</evidence>
<organism evidence="12 13">
    <name type="scientific">Candidatus Marinarcus aquaticus</name>
    <dbReference type="NCBI Taxonomy" id="2044504"/>
    <lineage>
        <taxon>Bacteria</taxon>
        <taxon>Pseudomonadati</taxon>
        <taxon>Campylobacterota</taxon>
        <taxon>Epsilonproteobacteria</taxon>
        <taxon>Campylobacterales</taxon>
        <taxon>Arcobacteraceae</taxon>
        <taxon>Candidatus Marinarcus</taxon>
    </lineage>
</organism>
<dbReference type="InterPro" id="IPR044751">
    <property type="entry name" value="Ion_transp-like_CBS"/>
</dbReference>
<evidence type="ECO:0000313" key="12">
    <source>
        <dbReference type="EMBL" id="RXJ58181.1"/>
    </source>
</evidence>
<dbReference type="InterPro" id="IPR046342">
    <property type="entry name" value="CBS_dom_sf"/>
</dbReference>
<keyword evidence="4 8" id="KW-1133">Transmembrane helix</keyword>
<keyword evidence="3" id="KW-0677">Repeat</keyword>
<dbReference type="PROSITE" id="PS51846">
    <property type="entry name" value="CNNM"/>
    <property type="match status" value="1"/>
</dbReference>
<reference evidence="12 13" key="1">
    <citation type="submission" date="2017-10" db="EMBL/GenBank/DDBJ databases">
        <title>Genomics of the genus Arcobacter.</title>
        <authorList>
            <person name="Perez-Cataluna A."/>
            <person name="Figueras M.J."/>
        </authorList>
    </citation>
    <scope>NUCLEOTIDE SEQUENCE [LARGE SCALE GENOMIC DNA]</scope>
    <source>
        <strain evidence="12 13">CECT 8987</strain>
    </source>
</reference>
<evidence type="ECO:0000256" key="1">
    <source>
        <dbReference type="ARBA" id="ARBA00004141"/>
    </source>
</evidence>
<proteinExistence type="predicted"/>
<feature type="domain" description="CBS" evidence="10">
    <location>
        <begin position="266"/>
        <end position="324"/>
    </location>
</feature>
<evidence type="ECO:0000256" key="3">
    <source>
        <dbReference type="ARBA" id="ARBA00022737"/>
    </source>
</evidence>
<evidence type="ECO:0000256" key="5">
    <source>
        <dbReference type="ARBA" id="ARBA00023122"/>
    </source>
</evidence>
<evidence type="ECO:0000256" key="9">
    <source>
        <dbReference type="SAM" id="Phobius"/>
    </source>
</evidence>
<dbReference type="Pfam" id="PF01595">
    <property type="entry name" value="CNNM"/>
    <property type="match status" value="1"/>
</dbReference>
<sequence>MLMFIYFLIAVGVSFLCSILEAVLLSITASHIEVVKSKNEKLGALMYRQKEQINISIGAILTLNTFAHTLGAAGVGSEAVKLFGEEFMFYISAVLTILILVFSEIIPKTLGANYWKSLGGISTRIISVLVFITYPLVIIMNKITAFISKDGKSSISREEVAAAASIAQASGVLKDSESDVIENLLNLDEMKVKQIHTPRSVMFALDKHELLDSFYNAQTRINFDKMKEYSRVPIYDEHIDNIVGLVISKEYFHEHITDSLENKEAIIKPVYKINENIPVSKLLNLFLSRNEHLFVVTDNYGQTEGVVTLEDAIETLLGIEIVDELDNNVDLREVAKVKMKLLRKKILQQQHRS</sequence>
<dbReference type="PANTHER" id="PTHR22777">
    <property type="entry name" value="HEMOLYSIN-RELATED"/>
    <property type="match status" value="1"/>
</dbReference>
<dbReference type="RefSeq" id="WP_128996044.1">
    <property type="nucleotide sequence ID" value="NZ_PDKN01000003.1"/>
</dbReference>
<keyword evidence="13" id="KW-1185">Reference proteome</keyword>
<feature type="transmembrane region" description="Helical" evidence="9">
    <location>
        <begin position="53"/>
        <end position="75"/>
    </location>
</feature>